<sequence length="107" mass="11792">MLMKSEVAQPPCSVLAQSISPYKPCHNGLRTLPRCIPIRQKGSGLHRRNIEQLLNQSENCIPGRTPRSASLNRAEAESGNEAKLSALELRDGIDISCYKAHSHMKAN</sequence>
<keyword evidence="2" id="KW-1185">Reference proteome</keyword>
<organism evidence="1 2">
    <name type="scientific">Hemibagrus wyckioides</name>
    <dbReference type="NCBI Taxonomy" id="337641"/>
    <lineage>
        <taxon>Eukaryota</taxon>
        <taxon>Metazoa</taxon>
        <taxon>Chordata</taxon>
        <taxon>Craniata</taxon>
        <taxon>Vertebrata</taxon>
        <taxon>Euteleostomi</taxon>
        <taxon>Actinopterygii</taxon>
        <taxon>Neopterygii</taxon>
        <taxon>Teleostei</taxon>
        <taxon>Ostariophysi</taxon>
        <taxon>Siluriformes</taxon>
        <taxon>Bagridae</taxon>
        <taxon>Hemibagrus</taxon>
    </lineage>
</organism>
<gene>
    <name evidence="1" type="ORF">KOW79_003033</name>
</gene>
<dbReference type="Proteomes" id="UP000824219">
    <property type="component" value="Linkage Group LG04"/>
</dbReference>
<evidence type="ECO:0000313" key="1">
    <source>
        <dbReference type="EMBL" id="KAG7332898.1"/>
    </source>
</evidence>
<accession>A0A9D3SVL8</accession>
<protein>
    <submittedName>
        <fullName evidence="1">Uncharacterized protein</fullName>
    </submittedName>
</protein>
<dbReference type="EMBL" id="JAHKSW010000004">
    <property type="protein sequence ID" value="KAG7332898.1"/>
    <property type="molecule type" value="Genomic_DNA"/>
</dbReference>
<dbReference type="AlphaFoldDB" id="A0A9D3SVL8"/>
<name>A0A9D3SVL8_9TELE</name>
<comment type="caution">
    <text evidence="1">The sequence shown here is derived from an EMBL/GenBank/DDBJ whole genome shotgun (WGS) entry which is preliminary data.</text>
</comment>
<proteinExistence type="predicted"/>
<reference evidence="1 2" key="1">
    <citation type="submission" date="2021-06" db="EMBL/GenBank/DDBJ databases">
        <title>Chromosome-level genome assembly of the red-tail catfish (Hemibagrus wyckioides).</title>
        <authorList>
            <person name="Shao F."/>
        </authorList>
    </citation>
    <scope>NUCLEOTIDE SEQUENCE [LARGE SCALE GENOMIC DNA]</scope>
    <source>
        <strain evidence="1">EC202008001</strain>
        <tissue evidence="1">Blood</tissue>
    </source>
</reference>
<evidence type="ECO:0000313" key="2">
    <source>
        <dbReference type="Proteomes" id="UP000824219"/>
    </source>
</evidence>